<feature type="transmembrane region" description="Helical" evidence="1">
    <location>
        <begin position="43"/>
        <end position="61"/>
    </location>
</feature>
<keyword evidence="1" id="KW-1133">Transmembrane helix</keyword>
<dbReference type="RefSeq" id="WP_112087220.1">
    <property type="nucleotide sequence ID" value="NZ_QLSV01000017.1"/>
</dbReference>
<dbReference type="OrthoDB" id="1453120at2"/>
<organism evidence="2 3">
    <name type="scientific">Flavobacterium lacus</name>
    <dbReference type="NCBI Taxonomy" id="1353778"/>
    <lineage>
        <taxon>Bacteria</taxon>
        <taxon>Pseudomonadati</taxon>
        <taxon>Bacteroidota</taxon>
        <taxon>Flavobacteriia</taxon>
        <taxon>Flavobacteriales</taxon>
        <taxon>Flavobacteriaceae</taxon>
        <taxon>Flavobacterium</taxon>
    </lineage>
</organism>
<reference evidence="2 3" key="1">
    <citation type="submission" date="2018-06" db="EMBL/GenBank/DDBJ databases">
        <title>Genomic Encyclopedia of Type Strains, Phase III (KMG-III): the genomes of soil and plant-associated and newly described type strains.</title>
        <authorList>
            <person name="Whitman W."/>
        </authorList>
    </citation>
    <scope>NUCLEOTIDE SEQUENCE [LARGE SCALE GENOMIC DNA]</scope>
    <source>
        <strain evidence="2 3">CGMCC 1.12504</strain>
    </source>
</reference>
<accession>A0A328WJZ6</accession>
<sequence>MNNEKSRKIKSQKNAAIMLIVGPIIILISYTQKTDFDKYGMNNYIICGALFVLMVCGLIGLKNSLRKEKEINN</sequence>
<comment type="caution">
    <text evidence="2">The sequence shown here is derived from an EMBL/GenBank/DDBJ whole genome shotgun (WGS) entry which is preliminary data.</text>
</comment>
<feature type="transmembrane region" description="Helical" evidence="1">
    <location>
        <begin position="12"/>
        <end position="31"/>
    </location>
</feature>
<keyword evidence="3" id="KW-1185">Reference proteome</keyword>
<dbReference type="Proteomes" id="UP000249518">
    <property type="component" value="Unassembled WGS sequence"/>
</dbReference>
<keyword evidence="1" id="KW-0472">Membrane</keyword>
<gene>
    <name evidence="2" type="ORF">B0I10_11739</name>
</gene>
<evidence type="ECO:0000256" key="1">
    <source>
        <dbReference type="SAM" id="Phobius"/>
    </source>
</evidence>
<protein>
    <submittedName>
        <fullName evidence="2">Uncharacterized protein</fullName>
    </submittedName>
</protein>
<evidence type="ECO:0000313" key="3">
    <source>
        <dbReference type="Proteomes" id="UP000249518"/>
    </source>
</evidence>
<name>A0A328WJZ6_9FLAO</name>
<keyword evidence="1" id="KW-0812">Transmembrane</keyword>
<proteinExistence type="predicted"/>
<dbReference type="EMBL" id="QLSV01000017">
    <property type="protein sequence ID" value="RAR46543.1"/>
    <property type="molecule type" value="Genomic_DNA"/>
</dbReference>
<dbReference type="AlphaFoldDB" id="A0A328WJZ6"/>
<evidence type="ECO:0000313" key="2">
    <source>
        <dbReference type="EMBL" id="RAR46543.1"/>
    </source>
</evidence>